<keyword evidence="6 12" id="KW-1133">Transmembrane helix</keyword>
<evidence type="ECO:0000256" key="5">
    <source>
        <dbReference type="ARBA" id="ARBA00022781"/>
    </source>
</evidence>
<dbReference type="HAMAP" id="MF_01398">
    <property type="entry name" value="ATP_synth_b_bprime"/>
    <property type="match status" value="1"/>
</dbReference>
<dbReference type="Pfam" id="PF00430">
    <property type="entry name" value="ATP-synt_B"/>
    <property type="match status" value="1"/>
</dbReference>
<evidence type="ECO:0000256" key="7">
    <source>
        <dbReference type="ARBA" id="ARBA00023065"/>
    </source>
</evidence>
<feature type="transmembrane region" description="Helical" evidence="12">
    <location>
        <begin position="20"/>
        <end position="38"/>
    </location>
</feature>
<comment type="similarity">
    <text evidence="1 12 13">Belongs to the ATPase B chain family.</text>
</comment>
<keyword evidence="7 12" id="KW-0406">Ion transport</keyword>
<evidence type="ECO:0000256" key="3">
    <source>
        <dbReference type="ARBA" id="ARBA00022547"/>
    </source>
</evidence>
<dbReference type="InterPro" id="IPR002146">
    <property type="entry name" value="ATP_synth_b/b'su_bac/chlpt"/>
</dbReference>
<reference evidence="15" key="1">
    <citation type="submission" date="2017-09" db="EMBL/GenBank/DDBJ databases">
        <title>Depth-based differentiation of microbial function through sediment-hosted aquifers and enrichment of novel symbionts in the deep terrestrial subsurface.</title>
        <authorList>
            <person name="Probst A.J."/>
            <person name="Ladd B."/>
            <person name="Jarett J.K."/>
            <person name="Geller-Mcgrath D.E."/>
            <person name="Sieber C.M.K."/>
            <person name="Emerson J.B."/>
            <person name="Anantharaman K."/>
            <person name="Thomas B.C."/>
            <person name="Malmstrom R."/>
            <person name="Stieglmeier M."/>
            <person name="Klingl A."/>
            <person name="Woyke T."/>
            <person name="Ryan C.M."/>
            <person name="Banfield J.F."/>
        </authorList>
    </citation>
    <scope>NUCLEOTIDE SEQUENCE [LARGE SCALE GENOMIC DNA]</scope>
</reference>
<keyword evidence="4 12" id="KW-0812">Transmembrane</keyword>
<dbReference type="Proteomes" id="UP000230970">
    <property type="component" value="Unassembled WGS sequence"/>
</dbReference>
<evidence type="ECO:0000256" key="10">
    <source>
        <dbReference type="ARBA" id="ARBA00025198"/>
    </source>
</evidence>
<dbReference type="PANTHER" id="PTHR33445">
    <property type="entry name" value="ATP SYNTHASE SUBUNIT B', CHLOROPLASTIC"/>
    <property type="match status" value="1"/>
</dbReference>
<evidence type="ECO:0000256" key="11">
    <source>
        <dbReference type="ARBA" id="ARBA00037847"/>
    </source>
</evidence>
<keyword evidence="9 12" id="KW-0066">ATP synthesis</keyword>
<evidence type="ECO:0000256" key="2">
    <source>
        <dbReference type="ARBA" id="ARBA00022448"/>
    </source>
</evidence>
<organism evidence="14 15">
    <name type="scientific">candidate division WWE3 bacterium CG_4_10_14_0_2_um_filter_42_8</name>
    <dbReference type="NCBI Taxonomy" id="1975074"/>
    <lineage>
        <taxon>Bacteria</taxon>
        <taxon>Katanobacteria</taxon>
    </lineage>
</organism>
<gene>
    <name evidence="12 14" type="primary">atpF</name>
    <name evidence="14" type="ORF">COY34_02815</name>
</gene>
<dbReference type="Gene3D" id="6.10.250.1580">
    <property type="match status" value="1"/>
</dbReference>
<evidence type="ECO:0000313" key="14">
    <source>
        <dbReference type="EMBL" id="PIZ42455.1"/>
    </source>
</evidence>
<evidence type="ECO:0000256" key="1">
    <source>
        <dbReference type="ARBA" id="ARBA00005513"/>
    </source>
</evidence>
<dbReference type="PANTHER" id="PTHR33445:SF2">
    <property type="entry name" value="ATP SYNTHASE SUBUNIT B', CHLOROPLASTIC"/>
    <property type="match status" value="1"/>
</dbReference>
<evidence type="ECO:0000256" key="12">
    <source>
        <dbReference type="HAMAP-Rule" id="MF_01398"/>
    </source>
</evidence>
<comment type="subunit">
    <text evidence="12">F-type ATPases have 2 components, F(1) - the catalytic core - and F(0) - the membrane proton channel. F(1) has five subunits: alpha(3), beta(3), gamma(1), delta(1), epsilon(1). F(0) has three main subunits: a(1), b(2) and c(10-14). The alpha and beta chains form an alternating ring which encloses part of the gamma chain. F(1) is attached to F(0) by a central stalk formed by the gamma and epsilon chains, while a peripheral stalk is formed by the delta and b chains.</text>
</comment>
<comment type="function">
    <text evidence="12">Component of the F(0) channel, it forms part of the peripheral stalk, linking F(1) to F(0).</text>
</comment>
<dbReference type="GO" id="GO:0005886">
    <property type="term" value="C:plasma membrane"/>
    <property type="evidence" value="ECO:0007669"/>
    <property type="project" value="UniProtKB-SubCell"/>
</dbReference>
<keyword evidence="5 12" id="KW-0375">Hydrogen ion transport</keyword>
<keyword evidence="8 12" id="KW-0472">Membrane</keyword>
<dbReference type="NCBIfam" id="TIGR01144">
    <property type="entry name" value="ATP_synt_b"/>
    <property type="match status" value="1"/>
</dbReference>
<dbReference type="EMBL" id="PFNJ01000069">
    <property type="protein sequence ID" value="PIZ42455.1"/>
    <property type="molecule type" value="Genomic_DNA"/>
</dbReference>
<protein>
    <recommendedName>
        <fullName evidence="12">ATP synthase subunit b</fullName>
    </recommendedName>
    <alternativeName>
        <fullName evidence="12">ATP synthase F(0) sector subunit b</fullName>
    </alternativeName>
    <alternativeName>
        <fullName evidence="12">ATPase subunit I</fullName>
    </alternativeName>
    <alternativeName>
        <fullName evidence="12">F-type ATPase subunit b</fullName>
        <shortName evidence="12">F-ATPase subunit b</shortName>
    </alternativeName>
</protein>
<comment type="subcellular location">
    <subcellularLocation>
        <location evidence="12">Cell membrane</location>
        <topology evidence="12">Single-pass membrane protein</topology>
    </subcellularLocation>
    <subcellularLocation>
        <location evidence="11">Endomembrane system</location>
        <topology evidence="11">Single-pass membrane protein</topology>
    </subcellularLocation>
</comment>
<dbReference type="GO" id="GO:0045259">
    <property type="term" value="C:proton-transporting ATP synthase complex"/>
    <property type="evidence" value="ECO:0007669"/>
    <property type="project" value="UniProtKB-KW"/>
</dbReference>
<evidence type="ECO:0000256" key="9">
    <source>
        <dbReference type="ARBA" id="ARBA00023310"/>
    </source>
</evidence>
<dbReference type="CDD" id="cd06503">
    <property type="entry name" value="ATP-synt_Fo_b"/>
    <property type="match status" value="1"/>
</dbReference>
<comment type="function">
    <text evidence="10 12">F(1)F(0) ATP synthase produces ATP from ADP in the presence of a proton or sodium gradient. F-type ATPases consist of two structural domains, F(1) containing the extramembraneous catalytic core and F(0) containing the membrane proton channel, linked together by a central stalk and a peripheral stalk. During catalysis, ATP synthesis in the catalytic domain of F(1) is coupled via a rotary mechanism of the central stalk subunits to proton translocation.</text>
</comment>
<name>A0A2M7TBH8_UNCKA</name>
<dbReference type="AlphaFoldDB" id="A0A2M7TBH8"/>
<dbReference type="GO" id="GO:0046961">
    <property type="term" value="F:proton-transporting ATPase activity, rotational mechanism"/>
    <property type="evidence" value="ECO:0007669"/>
    <property type="project" value="TreeGrafter"/>
</dbReference>
<evidence type="ECO:0000256" key="6">
    <source>
        <dbReference type="ARBA" id="ARBA00022989"/>
    </source>
</evidence>
<keyword evidence="12" id="KW-1003">Cell membrane</keyword>
<dbReference type="InterPro" id="IPR005864">
    <property type="entry name" value="ATP_synth_F0_bsu_bac"/>
</dbReference>
<keyword evidence="2 12" id="KW-0813">Transport</keyword>
<keyword evidence="3 12" id="KW-0138">CF(0)</keyword>
<proteinExistence type="inferred from homology"/>
<evidence type="ECO:0000313" key="15">
    <source>
        <dbReference type="Proteomes" id="UP000230970"/>
    </source>
</evidence>
<evidence type="ECO:0000256" key="13">
    <source>
        <dbReference type="RuleBase" id="RU003848"/>
    </source>
</evidence>
<accession>A0A2M7TBH8</accession>
<evidence type="ECO:0000256" key="4">
    <source>
        <dbReference type="ARBA" id="ARBA00022692"/>
    </source>
</evidence>
<evidence type="ECO:0000256" key="8">
    <source>
        <dbReference type="ARBA" id="ARBA00023136"/>
    </source>
</evidence>
<dbReference type="GO" id="GO:0046933">
    <property type="term" value="F:proton-transporting ATP synthase activity, rotational mechanism"/>
    <property type="evidence" value="ECO:0007669"/>
    <property type="project" value="UniProtKB-UniRule"/>
</dbReference>
<sequence>MQSFTGGKMEALGINPLQLAAQIVNFLIIFFILYKLTYRTILKVLGEREKKIWESMEYSDKIKAEWEKMGKVHTEEVGKARKEAEMIREEAKLAADENRQAILTEAREEAEGLVKKEMAAFEEKKRAEEKTLRTKTIEMSTLIAERLIRDYLRKEDQQSMVDEAIKQLDSMKS</sequence>
<comment type="caution">
    <text evidence="14">The sequence shown here is derived from an EMBL/GenBank/DDBJ whole genome shotgun (WGS) entry which is preliminary data.</text>
</comment>
<dbReference type="InterPro" id="IPR050059">
    <property type="entry name" value="ATP_synthase_B_chain"/>
</dbReference>
<dbReference type="GO" id="GO:0012505">
    <property type="term" value="C:endomembrane system"/>
    <property type="evidence" value="ECO:0007669"/>
    <property type="project" value="UniProtKB-SubCell"/>
</dbReference>